<dbReference type="GeneTree" id="ENSGT00940000174165"/>
<reference evidence="1" key="3">
    <citation type="submission" date="2025-09" db="UniProtKB">
        <authorList>
            <consortium name="Ensembl"/>
        </authorList>
    </citation>
    <scope>IDENTIFICATION</scope>
</reference>
<reference evidence="2" key="1">
    <citation type="submission" date="2003-08" db="EMBL/GenBank/DDBJ databases">
        <authorList>
            <person name="Birren B."/>
            <person name="Nusbaum C."/>
            <person name="Abebe A."/>
            <person name="Abouelleil A."/>
            <person name="Adekoya E."/>
            <person name="Ait-zahra M."/>
            <person name="Allen N."/>
            <person name="Allen T."/>
            <person name="An P."/>
            <person name="Anderson M."/>
            <person name="Anderson S."/>
            <person name="Arachchi H."/>
            <person name="Armbruster J."/>
            <person name="Bachantsang P."/>
            <person name="Baldwin J."/>
            <person name="Barry A."/>
            <person name="Bayul T."/>
            <person name="Blitshsteyn B."/>
            <person name="Bloom T."/>
            <person name="Blye J."/>
            <person name="Boguslavskiy L."/>
            <person name="Borowsky M."/>
            <person name="Boukhgalter B."/>
            <person name="Brunache A."/>
            <person name="Butler J."/>
            <person name="Calixte N."/>
            <person name="Calvo S."/>
            <person name="Camarata J."/>
            <person name="Campo K."/>
            <person name="Chang J."/>
            <person name="Cheshatsang Y."/>
            <person name="Citroen M."/>
            <person name="Collymore A."/>
            <person name="Considine T."/>
            <person name="Cook A."/>
            <person name="Cooke P."/>
            <person name="Corum B."/>
            <person name="Cuomo C."/>
            <person name="David R."/>
            <person name="Dawoe T."/>
            <person name="Degray S."/>
            <person name="Dodge S."/>
            <person name="Dooley K."/>
            <person name="Dorje P."/>
            <person name="Dorjee K."/>
            <person name="Dorris L."/>
            <person name="Duffey N."/>
            <person name="Dupes A."/>
            <person name="Elkins T."/>
            <person name="Engels R."/>
            <person name="Erickson J."/>
            <person name="Farina A."/>
            <person name="Faro S."/>
            <person name="Ferreira P."/>
            <person name="Fischer H."/>
            <person name="Fitzgerald M."/>
            <person name="Foley K."/>
            <person name="Gage D."/>
            <person name="Galagan J."/>
            <person name="Gearin G."/>
            <person name="Gnerre S."/>
            <person name="Gnirke A."/>
            <person name="Goyette A."/>
            <person name="Graham J."/>
            <person name="Grandbois E."/>
            <person name="Gyaltsen K."/>
            <person name="Hafez N."/>
            <person name="Hagopian D."/>
            <person name="Hagos B."/>
            <person name="Hall J."/>
            <person name="Hatcher B."/>
            <person name="Heller A."/>
            <person name="Higgins H."/>
            <person name="Honan T."/>
            <person name="Horn A."/>
            <person name="Houde N."/>
            <person name="Hughes L."/>
            <person name="Hulme W."/>
            <person name="Husby E."/>
            <person name="Iliev I."/>
            <person name="Jaffe D."/>
            <person name="Jones C."/>
            <person name="Kamal M."/>
            <person name="Kamat A."/>
            <person name="Kamvysselis M."/>
            <person name="Karlsson E."/>
            <person name="Kells C."/>
            <person name="Kieu A."/>
            <person name="Kisner P."/>
            <person name="Kodira C."/>
            <person name="Kulbokas E."/>
            <person name="Labutti K."/>
            <person name="Lama D."/>
            <person name="Landers T."/>
            <person name="Leger J."/>
            <person name="Levine S."/>
            <person name="Lewis D."/>
            <person name="Lewis T."/>
            <person name="Lindblad-toh K."/>
            <person name="Liu X."/>
            <person name="Lokyitsang T."/>
            <person name="Lokyitsang Y."/>
            <person name="Lucien O."/>
            <person name="Lui A."/>
            <person name="Ma L.J."/>
            <person name="Mabbitt R."/>
            <person name="Macdonald J."/>
            <person name="Maclean C."/>
            <person name="Major J."/>
            <person name="Manning J."/>
            <person name="Marabella R."/>
            <person name="Maru K."/>
            <person name="Matthews C."/>
            <person name="Mauceli E."/>
            <person name="Mccarthy M."/>
            <person name="Mcdonough S."/>
            <person name="Mcghee T."/>
            <person name="Meldrim J."/>
            <person name="Meneus L."/>
            <person name="Mesirov J."/>
            <person name="Mihalev A."/>
            <person name="Mihova T."/>
            <person name="Mikkelsen T."/>
            <person name="Mlenga V."/>
            <person name="Moru K."/>
            <person name="Mozes J."/>
            <person name="Mulrain L."/>
            <person name="Munson G."/>
            <person name="Naylor J."/>
            <person name="Newes C."/>
            <person name="Nguyen C."/>
            <person name="Nguyen N."/>
            <person name="Nguyen T."/>
            <person name="Nicol R."/>
            <person name="Nielsen C."/>
            <person name="Nizzari M."/>
            <person name="Norbu C."/>
            <person name="Norbu N."/>
            <person name="O'donnell P."/>
            <person name="Okoawo O."/>
            <person name="O'leary S."/>
            <person name="Omotosho B."/>
            <person name="O'neill K."/>
            <person name="Osman S."/>
            <person name="Parker S."/>
            <person name="Perrin D."/>
            <person name="Phunkhang P."/>
            <person name="Piqani B."/>
            <person name="Purcell S."/>
            <person name="Rachupka T."/>
            <person name="Ramasamy U."/>
            <person name="Rameau R."/>
            <person name="Ray V."/>
            <person name="Raymond C."/>
            <person name="Retta R."/>
            <person name="Richardson S."/>
            <person name="Rise C."/>
            <person name="Rodriguez J."/>
            <person name="Rogers J."/>
            <person name="Rogov P."/>
            <person name="Rutman M."/>
            <person name="Schupbach R."/>
            <person name="Seaman C."/>
            <person name="Settipalli S."/>
            <person name="Sharpe T."/>
            <person name="Sheridan J."/>
            <person name="Sherpa N."/>
            <person name="Shi J."/>
            <person name="Smirnov S."/>
            <person name="Smith C."/>
            <person name="Sougnez C."/>
            <person name="Spencer B."/>
            <person name="Stalker J."/>
            <person name="Stange-thomann N."/>
            <person name="Stavropoulos S."/>
            <person name="Stetson K."/>
            <person name="Stone C."/>
            <person name="Stone S."/>
            <person name="Stubbs M."/>
            <person name="Talamas J."/>
            <person name="Tchuinga P."/>
            <person name="Tenzing P."/>
            <person name="Tesfaye S."/>
            <person name="Theodore J."/>
            <person name="Thoulutsang Y."/>
            <person name="Topham K."/>
            <person name="Towey S."/>
            <person name="Tsamla T."/>
            <person name="Tsomo N."/>
            <person name="Vallee D."/>
            <person name="Vassiliev H."/>
            <person name="Venkataraman V."/>
            <person name="Vinson J."/>
            <person name="Vo A."/>
            <person name="Wade C."/>
            <person name="Wang S."/>
            <person name="Wangchuk T."/>
            <person name="Wangdi T."/>
            <person name="Whittaker C."/>
            <person name="Wilkinson J."/>
            <person name="Wu Y."/>
            <person name="Wyman D."/>
            <person name="Yadav S."/>
            <person name="Yang S."/>
            <person name="Yang X."/>
            <person name="Yeager S."/>
            <person name="Yee E."/>
            <person name="Young G."/>
            <person name="Zainoun J."/>
            <person name="Zembeck L."/>
            <person name="Zimmer A."/>
            <person name="Zody M."/>
            <person name="Lander E."/>
        </authorList>
    </citation>
    <scope>NUCLEOTIDE SEQUENCE [LARGE SCALE GENOMIC DNA]</scope>
</reference>
<dbReference type="Proteomes" id="UP000007875">
    <property type="component" value="Unassembled WGS sequence"/>
</dbReference>
<dbReference type="InParanoid" id="H2Z6E4"/>
<dbReference type="STRING" id="51511.ENSCSAVP00000013156"/>
<sequence>MDNGDVEAVERLTFELRSLSGCEPWMVDRMLDIYRCKEDLEQSMRTRDIDLVSRTLNIVDERGYEPELAVEVKQAKRMKKELEYLEKVRREVLNLNQGRVSEIRSYSSPPPGVYAVMKAVYLILGYDTAYLQKWTTIQSLMGKSGKEGLRRRIKEIDPRTVNLEKAQIAFSIIEQFDLAAVQELSLGLSLFYSFVRSVIDEVEKLHTGVLNAPSPFEYLRAAAPSRPNWGALGISR</sequence>
<evidence type="ECO:0000313" key="2">
    <source>
        <dbReference type="Proteomes" id="UP000007875"/>
    </source>
</evidence>
<organism evidence="1 2">
    <name type="scientific">Ciona savignyi</name>
    <name type="common">Pacific transparent sea squirt</name>
    <dbReference type="NCBI Taxonomy" id="51511"/>
    <lineage>
        <taxon>Eukaryota</taxon>
        <taxon>Metazoa</taxon>
        <taxon>Chordata</taxon>
        <taxon>Tunicata</taxon>
        <taxon>Ascidiacea</taxon>
        <taxon>Phlebobranchia</taxon>
        <taxon>Cionidae</taxon>
        <taxon>Ciona</taxon>
    </lineage>
</organism>
<keyword evidence="2" id="KW-1185">Reference proteome</keyword>
<proteinExistence type="predicted"/>
<dbReference type="Ensembl" id="ENSCSAVT00000013305.1">
    <property type="protein sequence ID" value="ENSCSAVP00000013156.1"/>
    <property type="gene ID" value="ENSCSAVG00000007720.1"/>
</dbReference>
<dbReference type="HOGENOM" id="CLU_1175086_0_0_1"/>
<dbReference type="Gene3D" id="1.20.920.20">
    <property type="match status" value="1"/>
</dbReference>
<protein>
    <submittedName>
        <fullName evidence="1">Uncharacterized protein</fullName>
    </submittedName>
</protein>
<reference evidence="1" key="2">
    <citation type="submission" date="2025-08" db="UniProtKB">
        <authorList>
            <consortium name="Ensembl"/>
        </authorList>
    </citation>
    <scope>IDENTIFICATION</scope>
</reference>
<evidence type="ECO:0000313" key="1">
    <source>
        <dbReference type="Ensembl" id="ENSCSAVP00000013156.1"/>
    </source>
</evidence>
<dbReference type="OMA" id="TAYLQKW"/>
<name>H2Z6E4_CIOSA</name>
<accession>H2Z6E4</accession>
<dbReference type="AlphaFoldDB" id="H2Z6E4"/>